<feature type="domain" description="ZMIZ1/ZMIZ2 GBD-like" evidence="1">
    <location>
        <begin position="193"/>
        <end position="293"/>
    </location>
</feature>
<reference evidence="3" key="1">
    <citation type="submission" date="2016-11" db="UniProtKB">
        <authorList>
            <consortium name="WormBaseParasite"/>
        </authorList>
    </citation>
    <scope>IDENTIFICATION</scope>
</reference>
<sequence length="320" mass="37045">MQPSPYPMDPAGARPQQYPIPDQNTMFDQVLWNYLFFHTYSRLYVIQFQNTMQYNHQQRMMMMQQAQVRARRVQAMTLHQQSTPAFDPIYQGVPMGVNNVPGQSQPLMRYPSGPMQSPNYMVPNAARAQQATGQQIGSPAYPPNNPQMVCELSLKIFELVLLCFLVKCNNNCNNNRLFHILIQMYHRIADSSMYPMLRKQFQPLFPLKSPFMDIQLKSYFKKDQKMATQWPVVKGTVELSVAITINNTSVPIIEVEKSLFVKQYVVPGVNTLEFTVKQCVCPYAFMMQLVMRQPVSKVTQDLFVRTHYNTLEICTQKCVL</sequence>
<accession>A0A1I7W7Q0</accession>
<dbReference type="AlphaFoldDB" id="A0A1I7W7Q0"/>
<organism evidence="2 3">
    <name type="scientific">Heterorhabditis bacteriophora</name>
    <name type="common">Entomopathogenic nematode worm</name>
    <dbReference type="NCBI Taxonomy" id="37862"/>
    <lineage>
        <taxon>Eukaryota</taxon>
        <taxon>Metazoa</taxon>
        <taxon>Ecdysozoa</taxon>
        <taxon>Nematoda</taxon>
        <taxon>Chromadorea</taxon>
        <taxon>Rhabditida</taxon>
        <taxon>Rhabditina</taxon>
        <taxon>Rhabditomorpha</taxon>
        <taxon>Strongyloidea</taxon>
        <taxon>Heterorhabditidae</taxon>
        <taxon>Heterorhabditis</taxon>
    </lineage>
</organism>
<evidence type="ECO:0000313" key="3">
    <source>
        <dbReference type="WBParaSite" id="Hba_00671"/>
    </source>
</evidence>
<dbReference type="WBParaSite" id="Hba_00671">
    <property type="protein sequence ID" value="Hba_00671"/>
    <property type="gene ID" value="Hba_00671"/>
</dbReference>
<evidence type="ECO:0000313" key="2">
    <source>
        <dbReference type="Proteomes" id="UP000095283"/>
    </source>
</evidence>
<proteinExistence type="predicted"/>
<name>A0A1I7W7Q0_HETBA</name>
<evidence type="ECO:0000259" key="1">
    <source>
        <dbReference type="Pfam" id="PF25527"/>
    </source>
</evidence>
<dbReference type="InterPro" id="IPR057847">
    <property type="entry name" value="ZMIZ1/ZMIZ2_GBD-like"/>
</dbReference>
<protein>
    <submittedName>
        <fullName evidence="3">Galectin</fullName>
    </submittedName>
</protein>
<keyword evidence="2" id="KW-1185">Reference proteome</keyword>
<dbReference type="Proteomes" id="UP000095283">
    <property type="component" value="Unplaced"/>
</dbReference>
<dbReference type="Pfam" id="PF25527">
    <property type="entry name" value="GBD-like_ZMIZ1_ZMIZ2"/>
    <property type="match status" value="1"/>
</dbReference>